<evidence type="ECO:0000313" key="13">
    <source>
        <dbReference type="EMBL" id="CAI5773717.1"/>
    </source>
</evidence>
<keyword evidence="4 11" id="KW-0552">Olfaction</keyword>
<keyword evidence="7 11" id="KW-0472">Membrane</keyword>
<dbReference type="GO" id="GO:0004984">
    <property type="term" value="F:olfactory receptor activity"/>
    <property type="evidence" value="ECO:0007669"/>
    <property type="project" value="InterPro"/>
</dbReference>
<dbReference type="EMBL" id="OX395129">
    <property type="protein sequence ID" value="CAI5773717.1"/>
    <property type="molecule type" value="Genomic_DNA"/>
</dbReference>
<dbReference type="InterPro" id="IPR000725">
    <property type="entry name" value="Olfact_rcpt"/>
</dbReference>
<feature type="transmembrane region" description="Helical" evidence="11">
    <location>
        <begin position="252"/>
        <end position="272"/>
    </location>
</feature>
<evidence type="ECO:0000256" key="7">
    <source>
        <dbReference type="ARBA" id="ARBA00023136"/>
    </source>
</evidence>
<evidence type="ECO:0000256" key="10">
    <source>
        <dbReference type="RuleBase" id="RU000688"/>
    </source>
</evidence>
<keyword evidence="6 10" id="KW-0297">G-protein coupled receptor</keyword>
<keyword evidence="3 10" id="KW-0812">Transmembrane</keyword>
<keyword evidence="2 11" id="KW-0716">Sensory transduction</keyword>
<feature type="transmembrane region" description="Helical" evidence="11">
    <location>
        <begin position="35"/>
        <end position="57"/>
    </location>
</feature>
<dbReference type="GO" id="GO:0004930">
    <property type="term" value="F:G protein-coupled receptor activity"/>
    <property type="evidence" value="ECO:0007669"/>
    <property type="project" value="UniProtKB-KW"/>
</dbReference>
<protein>
    <recommendedName>
        <fullName evidence="11">Olfactory receptor</fullName>
    </recommendedName>
</protein>
<comment type="subcellular location">
    <subcellularLocation>
        <location evidence="11">Cell membrane</location>
        <topology evidence="11">Multi-pass membrane protein</topology>
    </subcellularLocation>
    <subcellularLocation>
        <location evidence="1">Membrane</location>
        <topology evidence="1">Multi-pass membrane protein</topology>
    </subcellularLocation>
</comment>
<proteinExistence type="inferred from homology"/>
<dbReference type="SUPFAM" id="SSF81321">
    <property type="entry name" value="Family A G protein-coupled receptor-like"/>
    <property type="match status" value="1"/>
</dbReference>
<feature type="transmembrane region" description="Helical" evidence="11">
    <location>
        <begin position="284"/>
        <end position="304"/>
    </location>
</feature>
<dbReference type="GO" id="GO:0005886">
    <property type="term" value="C:plasma membrane"/>
    <property type="evidence" value="ECO:0007669"/>
    <property type="project" value="UniProtKB-SubCell"/>
</dbReference>
<evidence type="ECO:0000259" key="12">
    <source>
        <dbReference type="PROSITE" id="PS50262"/>
    </source>
</evidence>
<keyword evidence="5 11" id="KW-1133">Transmembrane helix</keyword>
<evidence type="ECO:0000256" key="5">
    <source>
        <dbReference type="ARBA" id="ARBA00022989"/>
    </source>
</evidence>
<dbReference type="InterPro" id="IPR000276">
    <property type="entry name" value="GPCR_Rhodpsn"/>
</dbReference>
<evidence type="ECO:0000256" key="8">
    <source>
        <dbReference type="ARBA" id="ARBA00023170"/>
    </source>
</evidence>
<evidence type="ECO:0000256" key="9">
    <source>
        <dbReference type="ARBA" id="ARBA00023224"/>
    </source>
</evidence>
<dbReference type="FunFam" id="1.20.1070.10:FF:000002">
    <property type="entry name" value="Olfactory receptor"/>
    <property type="match status" value="1"/>
</dbReference>
<evidence type="ECO:0000256" key="1">
    <source>
        <dbReference type="ARBA" id="ARBA00004141"/>
    </source>
</evidence>
<accession>A0AA35K8H7</accession>
<evidence type="ECO:0000256" key="6">
    <source>
        <dbReference type="ARBA" id="ARBA00023040"/>
    </source>
</evidence>
<reference evidence="13" key="1">
    <citation type="submission" date="2022-12" db="EMBL/GenBank/DDBJ databases">
        <authorList>
            <person name="Alioto T."/>
            <person name="Alioto T."/>
            <person name="Gomez Garrido J."/>
        </authorList>
    </citation>
    <scope>NUCLEOTIDE SEQUENCE</scope>
</reference>
<keyword evidence="9 10" id="KW-0807">Transducer</keyword>
<gene>
    <name evidence="13" type="ORF">PODLI_1B021164</name>
</gene>
<sequence length="366" mass="40898">MEPPEPDAPNASFYQPSVFLLMGIPGMGRSHHRLVSIPFCLLYLVALLGNCIILFIIGRTTSLHEPMYYFLSMLALMDLGLVLCTLPTTLGIFWFDVRAVGFDACLTQMYFIHVVSMLESSVLLAMAFDRFVAISHPLRYKAILTKPTIVKIGLAMLVRAAISLLPIPFLLRRLTYCSDNSLSHSFCLHPDIMKLACKDVDISVNVLYGLIIILSTVGIDSLLIVLSYFLIIRTVIKVGPKGKCLKALNTCVSHICAVLIFFIPMIGLSIIHRFGNGVDPLVKAMVAYVYLIVPPALNPIIYSIKSKQIRKAIWKLLLWKTERRGQAVTVSVQFSRCETSHDAVPWTVLYPVELPARFCKGNQHND</sequence>
<feature type="transmembrane region" description="Helical" evidence="11">
    <location>
        <begin position="149"/>
        <end position="171"/>
    </location>
</feature>
<evidence type="ECO:0000256" key="4">
    <source>
        <dbReference type="ARBA" id="ARBA00022725"/>
    </source>
</evidence>
<dbReference type="Gene3D" id="1.20.1070.10">
    <property type="entry name" value="Rhodopsin 7-helix transmembrane proteins"/>
    <property type="match status" value="1"/>
</dbReference>
<dbReference type="PANTHER" id="PTHR26450:SF87">
    <property type="entry name" value="OLFACTORY RECEPTOR 51F2"/>
    <property type="match status" value="1"/>
</dbReference>
<feature type="transmembrane region" description="Helical" evidence="11">
    <location>
        <begin position="69"/>
        <end position="95"/>
    </location>
</feature>
<dbReference type="PROSITE" id="PS50262">
    <property type="entry name" value="G_PROTEIN_RECEP_F1_2"/>
    <property type="match status" value="1"/>
</dbReference>
<dbReference type="InterPro" id="IPR050402">
    <property type="entry name" value="OR51/52/56-like"/>
</dbReference>
<feature type="transmembrane region" description="Helical" evidence="11">
    <location>
        <begin position="107"/>
        <end position="128"/>
    </location>
</feature>
<dbReference type="Proteomes" id="UP001178461">
    <property type="component" value="Chromosome 4"/>
</dbReference>
<evidence type="ECO:0000256" key="3">
    <source>
        <dbReference type="ARBA" id="ARBA00022692"/>
    </source>
</evidence>
<dbReference type="PRINTS" id="PR00245">
    <property type="entry name" value="OLFACTORYR"/>
</dbReference>
<dbReference type="Pfam" id="PF13853">
    <property type="entry name" value="7tm_4"/>
    <property type="match status" value="1"/>
</dbReference>
<comment type="similarity">
    <text evidence="10">Belongs to the G-protein coupled receptor 1 family.</text>
</comment>
<keyword evidence="8 10" id="KW-0675">Receptor</keyword>
<dbReference type="AlphaFoldDB" id="A0AA35K8H7"/>
<organism evidence="13 14">
    <name type="scientific">Podarcis lilfordi</name>
    <name type="common">Lilford's wall lizard</name>
    <dbReference type="NCBI Taxonomy" id="74358"/>
    <lineage>
        <taxon>Eukaryota</taxon>
        <taxon>Metazoa</taxon>
        <taxon>Chordata</taxon>
        <taxon>Craniata</taxon>
        <taxon>Vertebrata</taxon>
        <taxon>Euteleostomi</taxon>
        <taxon>Lepidosauria</taxon>
        <taxon>Squamata</taxon>
        <taxon>Bifurcata</taxon>
        <taxon>Unidentata</taxon>
        <taxon>Episquamata</taxon>
        <taxon>Laterata</taxon>
        <taxon>Lacertibaenia</taxon>
        <taxon>Lacertidae</taxon>
        <taxon>Podarcis</taxon>
    </lineage>
</organism>
<keyword evidence="14" id="KW-1185">Reference proteome</keyword>
<dbReference type="CDD" id="cd15222">
    <property type="entry name" value="7tmA_OR51-like"/>
    <property type="match status" value="1"/>
</dbReference>
<dbReference type="PANTHER" id="PTHR26450">
    <property type="entry name" value="OLFACTORY RECEPTOR 56B1-RELATED"/>
    <property type="match status" value="1"/>
</dbReference>
<evidence type="ECO:0000313" key="14">
    <source>
        <dbReference type="Proteomes" id="UP001178461"/>
    </source>
</evidence>
<name>A0AA35K8H7_9SAUR</name>
<evidence type="ECO:0000256" key="11">
    <source>
        <dbReference type="RuleBase" id="RU363047"/>
    </source>
</evidence>
<evidence type="ECO:0000256" key="2">
    <source>
        <dbReference type="ARBA" id="ARBA00022606"/>
    </source>
</evidence>
<dbReference type="PRINTS" id="PR00237">
    <property type="entry name" value="GPCRRHODOPSN"/>
</dbReference>
<dbReference type="PROSITE" id="PS00237">
    <property type="entry name" value="G_PROTEIN_RECEP_F1_1"/>
    <property type="match status" value="1"/>
</dbReference>
<feature type="transmembrane region" description="Helical" evidence="11">
    <location>
        <begin position="206"/>
        <end position="231"/>
    </location>
</feature>
<feature type="domain" description="G-protein coupled receptors family 1 profile" evidence="12">
    <location>
        <begin position="49"/>
        <end position="302"/>
    </location>
</feature>
<dbReference type="GO" id="GO:0071396">
    <property type="term" value="P:cellular response to lipid"/>
    <property type="evidence" value="ECO:0007669"/>
    <property type="project" value="UniProtKB-ARBA"/>
</dbReference>
<dbReference type="InterPro" id="IPR017452">
    <property type="entry name" value="GPCR_Rhodpsn_7TM"/>
</dbReference>
<keyword evidence="11" id="KW-1003">Cell membrane</keyword>